<feature type="transmembrane region" description="Helical" evidence="3">
    <location>
        <begin position="24"/>
        <end position="43"/>
    </location>
</feature>
<protein>
    <recommendedName>
        <fullName evidence="4">PPM-type phosphatase domain-containing protein</fullName>
    </recommendedName>
</protein>
<evidence type="ECO:0000256" key="1">
    <source>
        <dbReference type="ARBA" id="ARBA00022801"/>
    </source>
</evidence>
<dbReference type="Proteomes" id="UP000271624">
    <property type="component" value="Unassembled WGS sequence"/>
</dbReference>
<evidence type="ECO:0000313" key="6">
    <source>
        <dbReference type="Proteomes" id="UP000271624"/>
    </source>
</evidence>
<dbReference type="EMBL" id="RSCL01000004">
    <property type="protein sequence ID" value="RUT07756.1"/>
    <property type="molecule type" value="Genomic_DNA"/>
</dbReference>
<evidence type="ECO:0000259" key="4">
    <source>
        <dbReference type="SMART" id="SM00331"/>
    </source>
</evidence>
<dbReference type="GO" id="GO:0016791">
    <property type="term" value="F:phosphatase activity"/>
    <property type="evidence" value="ECO:0007669"/>
    <property type="project" value="TreeGrafter"/>
</dbReference>
<dbReference type="RefSeq" id="WP_127080617.1">
    <property type="nucleotide sequence ID" value="NZ_RSCL01000004.1"/>
</dbReference>
<evidence type="ECO:0000256" key="2">
    <source>
        <dbReference type="SAM" id="Coils"/>
    </source>
</evidence>
<dbReference type="PANTHER" id="PTHR43156">
    <property type="entry name" value="STAGE II SPORULATION PROTEIN E-RELATED"/>
    <property type="match status" value="1"/>
</dbReference>
<dbReference type="InterPro" id="IPR036457">
    <property type="entry name" value="PPM-type-like_dom_sf"/>
</dbReference>
<evidence type="ECO:0000313" key="5">
    <source>
        <dbReference type="EMBL" id="RUT07756.1"/>
    </source>
</evidence>
<dbReference type="SMART" id="SM00331">
    <property type="entry name" value="PP2C_SIG"/>
    <property type="match status" value="1"/>
</dbReference>
<name>A0A3S1J4V6_9CYAN</name>
<dbReference type="Gene3D" id="3.60.40.10">
    <property type="entry name" value="PPM-type phosphatase domain"/>
    <property type="match status" value="1"/>
</dbReference>
<keyword evidence="3" id="KW-0812">Transmembrane</keyword>
<keyword evidence="2" id="KW-0175">Coiled coil</keyword>
<organism evidence="5 6">
    <name type="scientific">Dulcicalothrix desertica PCC 7102</name>
    <dbReference type="NCBI Taxonomy" id="232991"/>
    <lineage>
        <taxon>Bacteria</taxon>
        <taxon>Bacillati</taxon>
        <taxon>Cyanobacteriota</taxon>
        <taxon>Cyanophyceae</taxon>
        <taxon>Nostocales</taxon>
        <taxon>Calotrichaceae</taxon>
        <taxon>Dulcicalothrix</taxon>
    </lineage>
</organism>
<reference evidence="5" key="2">
    <citation type="journal article" date="2019" name="Genome Biol. Evol.">
        <title>Day and night: Metabolic profiles and evolutionary relationships of six axenic non-marine cyanobacteria.</title>
        <authorList>
            <person name="Will S.E."/>
            <person name="Henke P."/>
            <person name="Boedeker C."/>
            <person name="Huang S."/>
            <person name="Brinkmann H."/>
            <person name="Rohde M."/>
            <person name="Jarek M."/>
            <person name="Friedl T."/>
            <person name="Seufert S."/>
            <person name="Schumacher M."/>
            <person name="Overmann J."/>
            <person name="Neumann-Schaal M."/>
            <person name="Petersen J."/>
        </authorList>
    </citation>
    <scope>NUCLEOTIDE SEQUENCE [LARGE SCALE GENOMIC DNA]</scope>
    <source>
        <strain evidence="5">PCC 7102</strain>
    </source>
</reference>
<keyword evidence="3" id="KW-0472">Membrane</keyword>
<dbReference type="OrthoDB" id="9802500at2"/>
<dbReference type="Gene3D" id="6.10.340.10">
    <property type="match status" value="1"/>
</dbReference>
<dbReference type="SUPFAM" id="SSF81606">
    <property type="entry name" value="PP2C-like"/>
    <property type="match status" value="1"/>
</dbReference>
<keyword evidence="3" id="KW-1133">Transmembrane helix</keyword>
<feature type="domain" description="PPM-type phosphatase" evidence="4">
    <location>
        <begin position="434"/>
        <end position="654"/>
    </location>
</feature>
<dbReference type="AlphaFoldDB" id="A0A3S1J4V6"/>
<accession>A0A3S1J4V6</accession>
<proteinExistence type="predicted"/>
<evidence type="ECO:0000256" key="3">
    <source>
        <dbReference type="SAM" id="Phobius"/>
    </source>
</evidence>
<dbReference type="PANTHER" id="PTHR43156:SF2">
    <property type="entry name" value="STAGE II SPORULATION PROTEIN E"/>
    <property type="match status" value="1"/>
</dbReference>
<reference evidence="5" key="1">
    <citation type="submission" date="2018-12" db="EMBL/GenBank/DDBJ databases">
        <authorList>
            <person name="Will S."/>
            <person name="Neumann-Schaal M."/>
            <person name="Henke P."/>
        </authorList>
    </citation>
    <scope>NUCLEOTIDE SEQUENCE</scope>
    <source>
        <strain evidence="5">PCC 7102</strain>
    </source>
</reference>
<dbReference type="InterPro" id="IPR052016">
    <property type="entry name" value="Bact_Sigma-Reg"/>
</dbReference>
<keyword evidence="1" id="KW-0378">Hydrolase</keyword>
<dbReference type="Pfam" id="PF07228">
    <property type="entry name" value="SpoIIE"/>
    <property type="match status" value="1"/>
</dbReference>
<keyword evidence="6" id="KW-1185">Reference proteome</keyword>
<gene>
    <name evidence="5" type="ORF">DSM106972_020160</name>
</gene>
<feature type="transmembrane region" description="Helical" evidence="3">
    <location>
        <begin position="320"/>
        <end position="342"/>
    </location>
</feature>
<feature type="coiled-coil region" evidence="2">
    <location>
        <begin position="75"/>
        <end position="165"/>
    </location>
</feature>
<comment type="caution">
    <text evidence="5">The sequence shown here is derived from an EMBL/GenBank/DDBJ whole genome shotgun (WGS) entry which is preliminary data.</text>
</comment>
<dbReference type="InterPro" id="IPR001932">
    <property type="entry name" value="PPM-type_phosphatase-like_dom"/>
</dbReference>
<sequence>MKQLQKVFRPAITLMNRLKYPQKFTLISSIFVLPLSLVMYLLISEIQSRNDFAEKEKIGNTYLRPLRQLWSDVSLAQITNNDQTKQNELKELKARINNQMRSLEDVDKKYGNILLTTSKFNLIKEKWRQIENQNNNNIEEKNQTYNTLRQEIDELRNKVGDQSNLILDPDIDSYYLMDATLLKLPEMQYILTDIQLITQKSILTKQDTVESRIKLIKYLAKLEGYNSELKKNMQNAFKFNPAGNTRPKLEKFLNDYTNKIDLLIDTAVPLTENSNTLSSQVFYTAAAENLKLSYILWDKAIVELDVLLQNRINGFVQRQVLLCLFVSIILILVLYLYIAFYLGVKQTVSSLSTASKQMIDGTVTESIILENRDELAEVVKSFNDIALALVKANKEVNLLNQCLTDENIRMGAELEVTSKLQKMILPPKHELEQIPDLEIAGFMLSATEVGGDYYDVIYHNGKVKIGIGDVTGHGLESGVLMIMVQTAVRTLLEHNETDPKKFLDTLNRTIYQNVQRMNSDKNMTLCLLDYEDGKVRVSGQHEEMLVVRRGGLIQRVDTVDLGFPIGLEEEISDFIGYADIQLYPNDVVVLYTDGVTEAENPEGELYGLKRLTEIIKENWQNSAHDIKQAIVDDLYKYMGQGKLLDDITLVVLKRKQLETS</sequence>